<comment type="subcellular location">
    <subcellularLocation>
        <location evidence="2">Cytoplasm</location>
    </subcellularLocation>
    <subcellularLocation>
        <location evidence="1">Nucleus</location>
    </subcellularLocation>
</comment>
<dbReference type="PANTHER" id="PTHR21399:SF0">
    <property type="entry name" value="METHYLOSOME SUBUNIT PICLN"/>
    <property type="match status" value="1"/>
</dbReference>
<keyword evidence="7" id="KW-1185">Reference proteome</keyword>
<dbReference type="AlphaFoldDB" id="A0A9P5NX65"/>
<gene>
    <name evidence="6" type="ORF">CPB84DRAFT_1674966</name>
</gene>
<comment type="caution">
    <text evidence="6">The sequence shown here is derived from an EMBL/GenBank/DDBJ whole genome shotgun (WGS) entry which is preliminary data.</text>
</comment>
<evidence type="ECO:0000256" key="5">
    <source>
        <dbReference type="SAM" id="MobiDB-lite"/>
    </source>
</evidence>
<evidence type="ECO:0000313" key="7">
    <source>
        <dbReference type="Proteomes" id="UP000724874"/>
    </source>
</evidence>
<keyword evidence="3" id="KW-0963">Cytoplasm</keyword>
<keyword evidence="4" id="KW-0539">Nucleus</keyword>
<evidence type="ECO:0000313" key="6">
    <source>
        <dbReference type="EMBL" id="KAF8907369.1"/>
    </source>
</evidence>
<dbReference type="PANTHER" id="PTHR21399">
    <property type="entry name" value="CHLORIDE CONDUCTANCE REGULATORY PROTEIN ICLN"/>
    <property type="match status" value="1"/>
</dbReference>
<accession>A0A9P5NX65</accession>
<name>A0A9P5NX65_GYMJU</name>
<dbReference type="OrthoDB" id="19714at2759"/>
<feature type="region of interest" description="Disordered" evidence="5">
    <location>
        <begin position="199"/>
        <end position="237"/>
    </location>
</feature>
<dbReference type="EMBL" id="JADNYJ010000015">
    <property type="protein sequence ID" value="KAF8907369.1"/>
    <property type="molecule type" value="Genomic_DNA"/>
</dbReference>
<sequence length="237" mass="25847">DLPRYDSPEEHAILVGSTPNSFSDIPPVIRHKEENVTISLDPPHEGFTNENALKGTLYVLTSVLVFMSNAGTGFQVEYPAITLHAVSRGEFGPSIYCQLDETFGVENGASTADDDAVTDMRELSIVPQNPGSLEAIFEALSQCASLHPDPQDDEDDLDDAFVDVNGSTFETFSGDEDQELSEVGRAALAHLESIIYDPHNLRSAEEEEEEEGLQENEIGVTKETNISLEKENTSKGT</sequence>
<dbReference type="GO" id="GO:0005681">
    <property type="term" value="C:spliceosomal complex"/>
    <property type="evidence" value="ECO:0007669"/>
    <property type="project" value="TreeGrafter"/>
</dbReference>
<dbReference type="Proteomes" id="UP000724874">
    <property type="component" value="Unassembled WGS sequence"/>
</dbReference>
<dbReference type="GO" id="GO:0005829">
    <property type="term" value="C:cytosol"/>
    <property type="evidence" value="ECO:0007669"/>
    <property type="project" value="TreeGrafter"/>
</dbReference>
<feature type="non-terminal residue" evidence="6">
    <location>
        <position position="237"/>
    </location>
</feature>
<feature type="compositionally biased region" description="Basic and acidic residues" evidence="5">
    <location>
        <begin position="228"/>
        <end position="237"/>
    </location>
</feature>
<reference evidence="6" key="1">
    <citation type="submission" date="2020-11" db="EMBL/GenBank/DDBJ databases">
        <authorList>
            <consortium name="DOE Joint Genome Institute"/>
            <person name="Ahrendt S."/>
            <person name="Riley R."/>
            <person name="Andreopoulos W."/>
            <person name="LaButti K."/>
            <person name="Pangilinan J."/>
            <person name="Ruiz-duenas F.J."/>
            <person name="Barrasa J.M."/>
            <person name="Sanchez-Garcia M."/>
            <person name="Camarero S."/>
            <person name="Miyauchi S."/>
            <person name="Serrano A."/>
            <person name="Linde D."/>
            <person name="Babiker R."/>
            <person name="Drula E."/>
            <person name="Ayuso-Fernandez I."/>
            <person name="Pacheco R."/>
            <person name="Padilla G."/>
            <person name="Ferreira P."/>
            <person name="Barriuso J."/>
            <person name="Kellner H."/>
            <person name="Castanera R."/>
            <person name="Alfaro M."/>
            <person name="Ramirez L."/>
            <person name="Pisabarro A.G."/>
            <person name="Kuo A."/>
            <person name="Tritt A."/>
            <person name="Lipzen A."/>
            <person name="He G."/>
            <person name="Yan M."/>
            <person name="Ng V."/>
            <person name="Cullen D."/>
            <person name="Martin F."/>
            <person name="Rosso M.-N."/>
            <person name="Henrissat B."/>
            <person name="Hibbett D."/>
            <person name="Martinez A.T."/>
            <person name="Grigoriev I.V."/>
        </authorList>
    </citation>
    <scope>NUCLEOTIDE SEQUENCE</scope>
    <source>
        <strain evidence="6">AH 44721</strain>
    </source>
</reference>
<evidence type="ECO:0000256" key="3">
    <source>
        <dbReference type="ARBA" id="ARBA00022490"/>
    </source>
</evidence>
<protein>
    <submittedName>
        <fullName evidence="6">Regulator of volume decrease after cellular swelling-domain-containing protein</fullName>
    </submittedName>
</protein>
<dbReference type="Pfam" id="PF03517">
    <property type="entry name" value="Voldacs"/>
    <property type="match status" value="1"/>
</dbReference>
<organism evidence="6 7">
    <name type="scientific">Gymnopilus junonius</name>
    <name type="common">Spectacular rustgill mushroom</name>
    <name type="synonym">Gymnopilus spectabilis subsp. junonius</name>
    <dbReference type="NCBI Taxonomy" id="109634"/>
    <lineage>
        <taxon>Eukaryota</taxon>
        <taxon>Fungi</taxon>
        <taxon>Dikarya</taxon>
        <taxon>Basidiomycota</taxon>
        <taxon>Agaricomycotina</taxon>
        <taxon>Agaricomycetes</taxon>
        <taxon>Agaricomycetidae</taxon>
        <taxon>Agaricales</taxon>
        <taxon>Agaricineae</taxon>
        <taxon>Hymenogastraceae</taxon>
        <taxon>Gymnopilus</taxon>
    </lineage>
</organism>
<dbReference type="GO" id="GO:0045292">
    <property type="term" value="P:mRNA cis splicing, via spliceosome"/>
    <property type="evidence" value="ECO:0007669"/>
    <property type="project" value="TreeGrafter"/>
</dbReference>
<evidence type="ECO:0000256" key="4">
    <source>
        <dbReference type="ARBA" id="ARBA00023242"/>
    </source>
</evidence>
<dbReference type="InterPro" id="IPR039924">
    <property type="entry name" value="ICln/Lot5/Saf5"/>
</dbReference>
<evidence type="ECO:0000256" key="1">
    <source>
        <dbReference type="ARBA" id="ARBA00004123"/>
    </source>
</evidence>
<evidence type="ECO:0000256" key="2">
    <source>
        <dbReference type="ARBA" id="ARBA00004496"/>
    </source>
</evidence>
<dbReference type="GO" id="GO:0000387">
    <property type="term" value="P:spliceosomal snRNP assembly"/>
    <property type="evidence" value="ECO:0007669"/>
    <property type="project" value="TreeGrafter"/>
</dbReference>
<feature type="compositionally biased region" description="Acidic residues" evidence="5">
    <location>
        <begin position="205"/>
        <end position="214"/>
    </location>
</feature>
<proteinExistence type="predicted"/>
<dbReference type="InterPro" id="IPR011993">
    <property type="entry name" value="PH-like_dom_sf"/>
</dbReference>
<dbReference type="GO" id="GO:0034715">
    <property type="term" value="C:pICln-Sm protein complex"/>
    <property type="evidence" value="ECO:0007669"/>
    <property type="project" value="TreeGrafter"/>
</dbReference>
<dbReference type="Gene3D" id="2.30.29.30">
    <property type="entry name" value="Pleckstrin-homology domain (PH domain)/Phosphotyrosine-binding domain (PTB)"/>
    <property type="match status" value="1"/>
</dbReference>